<sequence>MSTQSTSNAIGTATLYDEYSAYYRRTYPLLRRSTYVAAPFAAARLGKRVFSNKEEYSAYVRADLGIKGYHRPAGLKVDKHNVRRVRLGELCWVEQIEQAVPGVKRKRMTPVIEHLLDGREDEDERRPTFKYCTDEARAELSQGQCLVTSVEQAGDNSMEFNDEADLSGQTLVNTSVDEGTLCGDEDKDDKSIPGGFQLDWQMVSERREHVCPIPSAADIIASFARMCASATSSMSGVRPRAVTDLNVPRTPVAQSLEDDDPVESDADTPLPSPSLPSTDVDHESLEVDSVTDAMEALVIRDADTASVQYMDVDEESREVEYMTDGMSAISVEGMVNSESVMSVDGSKPEVDWEQEAVAFLNTIVLEDNSMQVDVEPVSSTHRASDTDHESVPTSLPSTPMSWITQGARQLTGFAQRLWHRGTSSFRSSTAVPDVAADVKTTSTPAPDPCTDVEMTAASAPACIDTEIVDGYATNYEVSAAQYEDVEMDDAPFLSYVARDERSGPQPPRDITNVRPSDPHPNVPVASTSSPTACAAIPQSSNIVARLEVFCAPHRLRTHARSDFVTAGPSPDAPVTPFIRPSQLYNVVSFPPLGLRAFARPPSPPFPPPRPMPMMHPPRDFRPPASYCAPRSPIAEEADWEVELFGADPDLQACRSSAPRPWEEGDAEQEWEDVFGPVIPLLRNRNPGQLHPQRYTASSTAIYALSTPAYDSHTDYPTFLLPTSLSHSPSIPHQYHTFVSPPRLFFCTLYPTLVHLYITISHSFHPYIPIVAHFYSTFILSPYSLLSLIPTLHSLYTHAPFTSHSYHTLALLRILPHIRSTSHSFIADIRPHTDRQDLQRPTYAFDDLPSWSRRRSWTAPAASYPFSSSVWYLTRLVSTLVLCFCRFLAVTRAPSLMLEHS</sequence>
<protein>
    <submittedName>
        <fullName evidence="2">Uncharacterized protein</fullName>
    </submittedName>
</protein>
<gene>
    <name evidence="2" type="ORF">WOLCODRAFT_167954</name>
</gene>
<keyword evidence="3" id="KW-1185">Reference proteome</keyword>
<dbReference type="OrthoDB" id="2752093at2759"/>
<organism evidence="2 3">
    <name type="scientific">Wolfiporia cocos (strain MD-104)</name>
    <name type="common">Brown rot fungus</name>
    <dbReference type="NCBI Taxonomy" id="742152"/>
    <lineage>
        <taxon>Eukaryota</taxon>
        <taxon>Fungi</taxon>
        <taxon>Dikarya</taxon>
        <taxon>Basidiomycota</taxon>
        <taxon>Agaricomycotina</taxon>
        <taxon>Agaricomycetes</taxon>
        <taxon>Polyporales</taxon>
        <taxon>Phaeolaceae</taxon>
        <taxon>Wolfiporia</taxon>
    </lineage>
</organism>
<feature type="region of interest" description="Disordered" evidence="1">
    <location>
        <begin position="235"/>
        <end position="280"/>
    </location>
</feature>
<feature type="region of interest" description="Disordered" evidence="1">
    <location>
        <begin position="498"/>
        <end position="531"/>
    </location>
</feature>
<dbReference type="EMBL" id="KB467998">
    <property type="protein sequence ID" value="PCH39424.1"/>
    <property type="molecule type" value="Genomic_DNA"/>
</dbReference>
<proteinExistence type="predicted"/>
<name>A0A2H3JS08_WOLCO</name>
<feature type="compositionally biased region" description="Polar residues" evidence="1">
    <location>
        <begin position="391"/>
        <end position="400"/>
    </location>
</feature>
<dbReference type="AlphaFoldDB" id="A0A2H3JS08"/>
<feature type="compositionally biased region" description="Acidic residues" evidence="1">
    <location>
        <begin position="256"/>
        <end position="266"/>
    </location>
</feature>
<feature type="region of interest" description="Disordered" evidence="1">
    <location>
        <begin position="378"/>
        <end position="400"/>
    </location>
</feature>
<accession>A0A2H3JS08</accession>
<evidence type="ECO:0000313" key="2">
    <source>
        <dbReference type="EMBL" id="PCH39424.1"/>
    </source>
</evidence>
<dbReference type="Proteomes" id="UP000218811">
    <property type="component" value="Unassembled WGS sequence"/>
</dbReference>
<evidence type="ECO:0000256" key="1">
    <source>
        <dbReference type="SAM" id="MobiDB-lite"/>
    </source>
</evidence>
<evidence type="ECO:0000313" key="3">
    <source>
        <dbReference type="Proteomes" id="UP000218811"/>
    </source>
</evidence>
<reference evidence="2 3" key="1">
    <citation type="journal article" date="2012" name="Science">
        <title>The Paleozoic origin of enzymatic lignin decomposition reconstructed from 31 fungal genomes.</title>
        <authorList>
            <person name="Floudas D."/>
            <person name="Binder M."/>
            <person name="Riley R."/>
            <person name="Barry K."/>
            <person name="Blanchette R.A."/>
            <person name="Henrissat B."/>
            <person name="Martinez A.T."/>
            <person name="Otillar R."/>
            <person name="Spatafora J.W."/>
            <person name="Yadav J.S."/>
            <person name="Aerts A."/>
            <person name="Benoit I."/>
            <person name="Boyd A."/>
            <person name="Carlson A."/>
            <person name="Copeland A."/>
            <person name="Coutinho P.M."/>
            <person name="de Vries R.P."/>
            <person name="Ferreira P."/>
            <person name="Findley K."/>
            <person name="Foster B."/>
            <person name="Gaskell J."/>
            <person name="Glotzer D."/>
            <person name="Gorecki P."/>
            <person name="Heitman J."/>
            <person name="Hesse C."/>
            <person name="Hori C."/>
            <person name="Igarashi K."/>
            <person name="Jurgens J.A."/>
            <person name="Kallen N."/>
            <person name="Kersten P."/>
            <person name="Kohler A."/>
            <person name="Kuees U."/>
            <person name="Kumar T.K.A."/>
            <person name="Kuo A."/>
            <person name="LaButti K."/>
            <person name="Larrondo L.F."/>
            <person name="Lindquist E."/>
            <person name="Ling A."/>
            <person name="Lombard V."/>
            <person name="Lucas S."/>
            <person name="Lundell T."/>
            <person name="Martin R."/>
            <person name="McLaughlin D.J."/>
            <person name="Morgenstern I."/>
            <person name="Morin E."/>
            <person name="Murat C."/>
            <person name="Nagy L.G."/>
            <person name="Nolan M."/>
            <person name="Ohm R.A."/>
            <person name="Patyshakuliyeva A."/>
            <person name="Rokas A."/>
            <person name="Ruiz-Duenas F.J."/>
            <person name="Sabat G."/>
            <person name="Salamov A."/>
            <person name="Samejima M."/>
            <person name="Schmutz J."/>
            <person name="Slot J.C."/>
            <person name="St John F."/>
            <person name="Stenlid J."/>
            <person name="Sun H."/>
            <person name="Sun S."/>
            <person name="Syed K."/>
            <person name="Tsang A."/>
            <person name="Wiebenga A."/>
            <person name="Young D."/>
            <person name="Pisabarro A."/>
            <person name="Eastwood D.C."/>
            <person name="Martin F."/>
            <person name="Cullen D."/>
            <person name="Grigoriev I.V."/>
            <person name="Hibbett D.S."/>
        </authorList>
    </citation>
    <scope>NUCLEOTIDE SEQUENCE [LARGE SCALE GENOMIC DNA]</scope>
    <source>
        <strain evidence="2 3">MD-104</strain>
    </source>
</reference>